<accession>A0A9P5X329</accession>
<dbReference type="InterPro" id="IPR012337">
    <property type="entry name" value="RNaseH-like_sf"/>
</dbReference>
<sequence length="243" mass="27101">MREERMDSSRYKIYSDGSGQDGRVGAAAILLEEGNPRPTKMLQFHLGTTAEHTTYEAEAVGALLAMKIAKEVAKEAEQRGERDAAISHYADNQSVIKALHSRKSKPGQYLINSYRRGAHSFHRAKSIKVGLKWISAHSGVNGNEEVDKAAKGAAAGASSDKADLPAILRKGLKISRSALKQAKNAEVKNAWTQQWKRSPRHDRMTRVDPNHPYKKFQKWRDRLDRNQGSILVQLRSGHLPINT</sequence>
<protein>
    <recommendedName>
        <fullName evidence="2">RNase H type-1 domain-containing protein</fullName>
    </recommendedName>
</protein>
<dbReference type="OrthoDB" id="3265515at2759"/>
<dbReference type="Proteomes" id="UP000807342">
    <property type="component" value="Unassembled WGS sequence"/>
</dbReference>
<evidence type="ECO:0000256" key="1">
    <source>
        <dbReference type="SAM" id="MobiDB-lite"/>
    </source>
</evidence>
<feature type="region of interest" description="Disordered" evidence="1">
    <location>
        <begin position="1"/>
        <end position="20"/>
    </location>
</feature>
<evidence type="ECO:0000313" key="4">
    <source>
        <dbReference type="Proteomes" id="UP000807342"/>
    </source>
</evidence>
<organism evidence="3 4">
    <name type="scientific">Macrolepiota fuliginosa MF-IS2</name>
    <dbReference type="NCBI Taxonomy" id="1400762"/>
    <lineage>
        <taxon>Eukaryota</taxon>
        <taxon>Fungi</taxon>
        <taxon>Dikarya</taxon>
        <taxon>Basidiomycota</taxon>
        <taxon>Agaricomycotina</taxon>
        <taxon>Agaricomycetes</taxon>
        <taxon>Agaricomycetidae</taxon>
        <taxon>Agaricales</taxon>
        <taxon>Agaricineae</taxon>
        <taxon>Agaricaceae</taxon>
        <taxon>Macrolepiota</taxon>
    </lineage>
</organism>
<comment type="caution">
    <text evidence="3">The sequence shown here is derived from an EMBL/GenBank/DDBJ whole genome shotgun (WGS) entry which is preliminary data.</text>
</comment>
<dbReference type="AlphaFoldDB" id="A0A9P5X329"/>
<dbReference type="InterPro" id="IPR036397">
    <property type="entry name" value="RNaseH_sf"/>
</dbReference>
<dbReference type="GO" id="GO:0003676">
    <property type="term" value="F:nucleic acid binding"/>
    <property type="evidence" value="ECO:0007669"/>
    <property type="project" value="InterPro"/>
</dbReference>
<evidence type="ECO:0000313" key="3">
    <source>
        <dbReference type="EMBL" id="KAF9443477.1"/>
    </source>
</evidence>
<dbReference type="EMBL" id="MU151469">
    <property type="protein sequence ID" value="KAF9443477.1"/>
    <property type="molecule type" value="Genomic_DNA"/>
</dbReference>
<feature type="compositionally biased region" description="Basic and acidic residues" evidence="1">
    <location>
        <begin position="1"/>
        <end position="10"/>
    </location>
</feature>
<dbReference type="CDD" id="cd09276">
    <property type="entry name" value="Rnase_HI_RT_non_LTR"/>
    <property type="match status" value="1"/>
</dbReference>
<dbReference type="GO" id="GO:0004523">
    <property type="term" value="F:RNA-DNA hybrid ribonuclease activity"/>
    <property type="evidence" value="ECO:0007669"/>
    <property type="project" value="InterPro"/>
</dbReference>
<gene>
    <name evidence="3" type="ORF">P691DRAFT_713239</name>
</gene>
<reference evidence="3" key="1">
    <citation type="submission" date="2020-11" db="EMBL/GenBank/DDBJ databases">
        <authorList>
            <consortium name="DOE Joint Genome Institute"/>
            <person name="Ahrendt S."/>
            <person name="Riley R."/>
            <person name="Andreopoulos W."/>
            <person name="Labutti K."/>
            <person name="Pangilinan J."/>
            <person name="Ruiz-Duenas F.J."/>
            <person name="Barrasa J.M."/>
            <person name="Sanchez-Garcia M."/>
            <person name="Camarero S."/>
            <person name="Miyauchi S."/>
            <person name="Serrano A."/>
            <person name="Linde D."/>
            <person name="Babiker R."/>
            <person name="Drula E."/>
            <person name="Ayuso-Fernandez I."/>
            <person name="Pacheco R."/>
            <person name="Padilla G."/>
            <person name="Ferreira P."/>
            <person name="Barriuso J."/>
            <person name="Kellner H."/>
            <person name="Castanera R."/>
            <person name="Alfaro M."/>
            <person name="Ramirez L."/>
            <person name="Pisabarro A.G."/>
            <person name="Kuo A."/>
            <person name="Tritt A."/>
            <person name="Lipzen A."/>
            <person name="He G."/>
            <person name="Yan M."/>
            <person name="Ng V."/>
            <person name="Cullen D."/>
            <person name="Martin F."/>
            <person name="Rosso M.-N."/>
            <person name="Henrissat B."/>
            <person name="Hibbett D."/>
            <person name="Martinez A.T."/>
            <person name="Grigoriev I.V."/>
        </authorList>
    </citation>
    <scope>NUCLEOTIDE SEQUENCE</scope>
    <source>
        <strain evidence="3">MF-IS2</strain>
    </source>
</reference>
<dbReference type="Gene3D" id="3.30.420.10">
    <property type="entry name" value="Ribonuclease H-like superfamily/Ribonuclease H"/>
    <property type="match status" value="1"/>
</dbReference>
<evidence type="ECO:0000259" key="2">
    <source>
        <dbReference type="PROSITE" id="PS50879"/>
    </source>
</evidence>
<feature type="domain" description="RNase H type-1" evidence="2">
    <location>
        <begin position="7"/>
        <end position="155"/>
    </location>
</feature>
<dbReference type="InterPro" id="IPR002156">
    <property type="entry name" value="RNaseH_domain"/>
</dbReference>
<proteinExistence type="predicted"/>
<dbReference type="Pfam" id="PF00075">
    <property type="entry name" value="RNase_H"/>
    <property type="match status" value="1"/>
</dbReference>
<dbReference type="PROSITE" id="PS50879">
    <property type="entry name" value="RNASE_H_1"/>
    <property type="match status" value="1"/>
</dbReference>
<dbReference type="SUPFAM" id="SSF53098">
    <property type="entry name" value="Ribonuclease H-like"/>
    <property type="match status" value="1"/>
</dbReference>
<name>A0A9P5X329_9AGAR</name>
<keyword evidence="4" id="KW-1185">Reference proteome</keyword>